<feature type="region of interest" description="Disordered" evidence="1">
    <location>
        <begin position="35"/>
        <end position="87"/>
    </location>
</feature>
<evidence type="ECO:0000313" key="2">
    <source>
        <dbReference type="EMBL" id="PNH04745.1"/>
    </source>
</evidence>
<dbReference type="EMBL" id="PGGS01000363">
    <property type="protein sequence ID" value="PNH04745.1"/>
    <property type="molecule type" value="Genomic_DNA"/>
</dbReference>
<feature type="compositionally biased region" description="Low complexity" evidence="1">
    <location>
        <begin position="59"/>
        <end position="76"/>
    </location>
</feature>
<sequence>MSELFRNRLAEEFDRAEGADCVVRFYCSELTDTAGNESELTAAEPDAKRRKVGDGASGSGPPSAAPAQDGAAAEDATVSPSGAPAAELSGAGPGTCARCVGQPLFAHKLVLRLGSERFEAQLQDRWAASVATAATATATATATAAAAAAAAAAVAASIAAGPTSVRALGPDPGPAPSLDELPAARAAIRFLYTGRLAADADAARGDGGGSGRVDGGVRELLAVRRQASYLQVVGCVKACDSALRTLLEAGGPGGHGGASGSGAGGGGAGAGSGAGGDGSGEVRKSDEDVEGIVGSLPPVMYFYVCESRLPKPDEEAASFAAVLAAAQRALVAHFRSAPAVLGSRRLHMHLMLLPAVAVEALLAADGFATDNEASVLLLLAYWRQFREPDEAALERLCRLVRVPHLGSAYLHFVLPELDWFPMTRREHLFLLRYAAADDDLQLRLKSTADGVYDLNSPWYAKARAQSVPAEGMVLQWHITREQLESALVEPEGAGKGGDDGGGGGAEPDDSSEEARQQQPQQPAAVGVFATLTSPLARRGDEPDDTEVVAGGFRWAVLLGVRPEMQAAGLFLECHSPGGRWRCGRRTWRRAPWTWGMGGARRMRCR</sequence>
<proteinExistence type="predicted"/>
<evidence type="ECO:0000256" key="1">
    <source>
        <dbReference type="SAM" id="MobiDB-lite"/>
    </source>
</evidence>
<dbReference type="Gene3D" id="3.30.710.10">
    <property type="entry name" value="Potassium Channel Kv1.1, Chain A"/>
    <property type="match status" value="1"/>
</dbReference>
<feature type="compositionally biased region" description="Gly residues" evidence="1">
    <location>
        <begin position="253"/>
        <end position="279"/>
    </location>
</feature>
<keyword evidence="3" id="KW-1185">Reference proteome</keyword>
<feature type="region of interest" description="Disordered" evidence="1">
    <location>
        <begin position="253"/>
        <end position="286"/>
    </location>
</feature>
<dbReference type="Proteomes" id="UP000236333">
    <property type="component" value="Unassembled WGS sequence"/>
</dbReference>
<evidence type="ECO:0008006" key="4">
    <source>
        <dbReference type="Google" id="ProtNLM"/>
    </source>
</evidence>
<dbReference type="AlphaFoldDB" id="A0A2J7ZWX3"/>
<protein>
    <recommendedName>
        <fullName evidence="4">BTB domain-containing protein</fullName>
    </recommendedName>
</protein>
<comment type="caution">
    <text evidence="2">The sequence shown here is derived from an EMBL/GenBank/DDBJ whole genome shotgun (WGS) entry which is preliminary data.</text>
</comment>
<name>A0A2J7ZWX3_9CHLO</name>
<organism evidence="2 3">
    <name type="scientific">Tetrabaena socialis</name>
    <dbReference type="NCBI Taxonomy" id="47790"/>
    <lineage>
        <taxon>Eukaryota</taxon>
        <taxon>Viridiplantae</taxon>
        <taxon>Chlorophyta</taxon>
        <taxon>core chlorophytes</taxon>
        <taxon>Chlorophyceae</taxon>
        <taxon>CS clade</taxon>
        <taxon>Chlamydomonadales</taxon>
        <taxon>Tetrabaenaceae</taxon>
        <taxon>Tetrabaena</taxon>
    </lineage>
</organism>
<feature type="region of interest" description="Disordered" evidence="1">
    <location>
        <begin position="490"/>
        <end position="524"/>
    </location>
</feature>
<dbReference type="InterPro" id="IPR011333">
    <property type="entry name" value="SKP1/BTB/POZ_sf"/>
</dbReference>
<feature type="compositionally biased region" description="Gly residues" evidence="1">
    <location>
        <begin position="493"/>
        <end position="505"/>
    </location>
</feature>
<accession>A0A2J7ZWX3</accession>
<evidence type="ECO:0000313" key="3">
    <source>
        <dbReference type="Proteomes" id="UP000236333"/>
    </source>
</evidence>
<dbReference type="OrthoDB" id="561910at2759"/>
<gene>
    <name evidence="2" type="ORF">TSOC_009073</name>
</gene>
<reference evidence="2 3" key="1">
    <citation type="journal article" date="2017" name="Mol. Biol. Evol.">
        <title>The 4-celled Tetrabaena socialis nuclear genome reveals the essential components for genetic control of cell number at the origin of multicellularity in the volvocine lineage.</title>
        <authorList>
            <person name="Featherston J."/>
            <person name="Arakaki Y."/>
            <person name="Hanschen E.R."/>
            <person name="Ferris P.J."/>
            <person name="Michod R.E."/>
            <person name="Olson B.J.S.C."/>
            <person name="Nozaki H."/>
            <person name="Durand P.M."/>
        </authorList>
    </citation>
    <scope>NUCLEOTIDE SEQUENCE [LARGE SCALE GENOMIC DNA]</scope>
    <source>
        <strain evidence="2 3">NIES-571</strain>
    </source>
</reference>